<sequence>MLQNLAALGLILDSPATAKGRAAHDAGAGTEANPFEQSTRLHTEWLFGWKDARRHAANRLEDPARPARKAG</sequence>
<reference evidence="1 2" key="2">
    <citation type="submission" date="2020-03" db="EMBL/GenBank/DDBJ databases">
        <title>Kangsaoukella pontilimi gen. nov., sp. nov., a new member of the family Rhodobacteraceae isolated from a tidal mudflat.</title>
        <authorList>
            <person name="Kim I.S."/>
        </authorList>
    </citation>
    <scope>NUCLEOTIDE SEQUENCE [LARGE SCALE GENOMIC DNA]</scope>
    <source>
        <strain evidence="1 2">GH1-50</strain>
    </source>
</reference>
<organism evidence="1 2">
    <name type="scientific">Kangsaoukella pontilimi</name>
    <dbReference type="NCBI Taxonomy" id="2691042"/>
    <lineage>
        <taxon>Bacteria</taxon>
        <taxon>Pseudomonadati</taxon>
        <taxon>Pseudomonadota</taxon>
        <taxon>Alphaproteobacteria</taxon>
        <taxon>Rhodobacterales</taxon>
        <taxon>Paracoccaceae</taxon>
        <taxon>Kangsaoukella</taxon>
    </lineage>
</organism>
<comment type="caution">
    <text evidence="1">The sequence shown here is derived from an EMBL/GenBank/DDBJ whole genome shotgun (WGS) entry which is preliminary data.</text>
</comment>
<evidence type="ECO:0000313" key="1">
    <source>
        <dbReference type="EMBL" id="MXQ08795.1"/>
    </source>
</evidence>
<keyword evidence="2" id="KW-1185">Reference proteome</keyword>
<gene>
    <name evidence="1" type="ORF">GQ651_13135</name>
</gene>
<name>A0A7C9MKX1_9RHOB</name>
<dbReference type="Proteomes" id="UP000480350">
    <property type="component" value="Unassembled WGS sequence"/>
</dbReference>
<protein>
    <submittedName>
        <fullName evidence="1">Uncharacterized protein</fullName>
    </submittedName>
</protein>
<evidence type="ECO:0000313" key="2">
    <source>
        <dbReference type="Proteomes" id="UP000480350"/>
    </source>
</evidence>
<reference evidence="1 2" key="1">
    <citation type="submission" date="2019-12" db="EMBL/GenBank/DDBJ databases">
        <authorList>
            <person name="Lee S.D."/>
        </authorList>
    </citation>
    <scope>NUCLEOTIDE SEQUENCE [LARGE SCALE GENOMIC DNA]</scope>
    <source>
        <strain evidence="1 2">GH1-50</strain>
    </source>
</reference>
<accession>A0A7C9MKX1</accession>
<dbReference type="EMBL" id="WUPT01000002">
    <property type="protein sequence ID" value="MXQ08795.1"/>
    <property type="molecule type" value="Genomic_DNA"/>
</dbReference>
<dbReference type="RefSeq" id="WP_160764694.1">
    <property type="nucleotide sequence ID" value="NZ_WUPT01000002.1"/>
</dbReference>
<proteinExistence type="predicted"/>
<dbReference type="AlphaFoldDB" id="A0A7C9MKX1"/>